<evidence type="ECO:0000256" key="2">
    <source>
        <dbReference type="SAM" id="SignalP"/>
    </source>
</evidence>
<dbReference type="RefSeq" id="WP_343163177.1">
    <property type="nucleotide sequence ID" value="NZ_JBHRSV010000028.1"/>
</dbReference>
<protein>
    <submittedName>
        <fullName evidence="3">Holdfast anchoring protein HfaA</fullName>
    </submittedName>
</protein>
<feature type="signal peptide" evidence="2">
    <location>
        <begin position="1"/>
        <end position="24"/>
    </location>
</feature>
<feature type="region of interest" description="Disordered" evidence="1">
    <location>
        <begin position="29"/>
        <end position="53"/>
    </location>
</feature>
<dbReference type="EMBL" id="JBHRSV010000028">
    <property type="protein sequence ID" value="MFC2927192.1"/>
    <property type="molecule type" value="Genomic_DNA"/>
</dbReference>
<reference evidence="4" key="1">
    <citation type="journal article" date="2019" name="Int. J. Syst. Evol. Microbiol.">
        <title>The Global Catalogue of Microorganisms (GCM) 10K type strain sequencing project: providing services to taxonomists for standard genome sequencing and annotation.</title>
        <authorList>
            <consortium name="The Broad Institute Genomics Platform"/>
            <consortium name="The Broad Institute Genome Sequencing Center for Infectious Disease"/>
            <person name="Wu L."/>
            <person name="Ma J."/>
        </authorList>
    </citation>
    <scope>NUCLEOTIDE SEQUENCE [LARGE SCALE GENOMIC DNA]</scope>
    <source>
        <strain evidence="4">KCTC 52487</strain>
    </source>
</reference>
<keyword evidence="4" id="KW-1185">Reference proteome</keyword>
<dbReference type="Proteomes" id="UP001595379">
    <property type="component" value="Unassembled WGS sequence"/>
</dbReference>
<feature type="chain" id="PRO_5047341719" evidence="2">
    <location>
        <begin position="25"/>
        <end position="145"/>
    </location>
</feature>
<proteinExistence type="predicted"/>
<gene>
    <name evidence="3" type="primary">hfaA</name>
    <name evidence="3" type="ORF">ACFOOR_13835</name>
</gene>
<feature type="compositionally biased region" description="Low complexity" evidence="1">
    <location>
        <begin position="114"/>
        <end position="123"/>
    </location>
</feature>
<dbReference type="InterPro" id="IPR049851">
    <property type="entry name" value="Holdfast_HfaA"/>
</dbReference>
<evidence type="ECO:0000256" key="1">
    <source>
        <dbReference type="SAM" id="MobiDB-lite"/>
    </source>
</evidence>
<dbReference type="NCBIfam" id="NF037934">
    <property type="entry name" value="holdfast_HfaA"/>
    <property type="match status" value="1"/>
</dbReference>
<evidence type="ECO:0000313" key="3">
    <source>
        <dbReference type="EMBL" id="MFC2927192.1"/>
    </source>
</evidence>
<organism evidence="3 4">
    <name type="scientific">Hyphobacterium vulgare</name>
    <dbReference type="NCBI Taxonomy" id="1736751"/>
    <lineage>
        <taxon>Bacteria</taxon>
        <taxon>Pseudomonadati</taxon>
        <taxon>Pseudomonadota</taxon>
        <taxon>Alphaproteobacteria</taxon>
        <taxon>Maricaulales</taxon>
        <taxon>Maricaulaceae</taxon>
        <taxon>Hyphobacterium</taxon>
    </lineage>
</organism>
<evidence type="ECO:0000313" key="4">
    <source>
        <dbReference type="Proteomes" id="UP001595379"/>
    </source>
</evidence>
<feature type="compositionally biased region" description="Polar residues" evidence="1">
    <location>
        <begin position="37"/>
        <end position="53"/>
    </location>
</feature>
<feature type="compositionally biased region" description="Basic and acidic residues" evidence="1">
    <location>
        <begin position="131"/>
        <end position="145"/>
    </location>
</feature>
<name>A0ABV7A0T7_9PROT</name>
<accession>A0ABV7A0T7</accession>
<feature type="region of interest" description="Disordered" evidence="1">
    <location>
        <begin position="114"/>
        <end position="145"/>
    </location>
</feature>
<keyword evidence="2" id="KW-0732">Signal</keyword>
<sequence>MTPRKTALMLFAAIGALSTAPALAQSASDYQRPWGTSPGQTSQPYQAGTRDANNNRVVVNGVMQTGVGVQAAGQGTGGVGQSSSTGNQYSSATAIGNQLNVVVNGNWNTVVVNSTQTNNGTVTATSGTGGNDDREPQWEYNPNER</sequence>
<comment type="caution">
    <text evidence="3">The sequence shown here is derived from an EMBL/GenBank/DDBJ whole genome shotgun (WGS) entry which is preliminary data.</text>
</comment>